<evidence type="ECO:0000256" key="2">
    <source>
        <dbReference type="ARBA" id="ARBA00018953"/>
    </source>
</evidence>
<dbReference type="NCBIfam" id="TIGR00128">
    <property type="entry name" value="fabD"/>
    <property type="match status" value="1"/>
</dbReference>
<evidence type="ECO:0000256" key="3">
    <source>
        <dbReference type="ARBA" id="ARBA00022679"/>
    </source>
</evidence>
<dbReference type="SMART" id="SM00827">
    <property type="entry name" value="PKS_AT"/>
    <property type="match status" value="1"/>
</dbReference>
<keyword evidence="10" id="KW-1185">Reference proteome</keyword>
<feature type="domain" description="Malonyl-CoA:ACP transacylase (MAT)" evidence="8">
    <location>
        <begin position="8"/>
        <end position="305"/>
    </location>
</feature>
<dbReference type="AlphaFoldDB" id="A0A8A4TSZ5"/>
<dbReference type="PANTHER" id="PTHR42681">
    <property type="entry name" value="MALONYL-COA-ACYL CARRIER PROTEIN TRANSACYLASE, MITOCHONDRIAL"/>
    <property type="match status" value="1"/>
</dbReference>
<dbReference type="GO" id="GO:0005829">
    <property type="term" value="C:cytosol"/>
    <property type="evidence" value="ECO:0007669"/>
    <property type="project" value="TreeGrafter"/>
</dbReference>
<dbReference type="PANTHER" id="PTHR42681:SF1">
    <property type="entry name" value="MALONYL-COA-ACYL CARRIER PROTEIN TRANSACYLASE, MITOCHONDRIAL"/>
    <property type="match status" value="1"/>
</dbReference>
<gene>
    <name evidence="9" type="primary">fabD</name>
    <name evidence="9" type="ORF">J3U87_08545</name>
</gene>
<dbReference type="GO" id="GO:0006633">
    <property type="term" value="P:fatty acid biosynthetic process"/>
    <property type="evidence" value="ECO:0007669"/>
    <property type="project" value="TreeGrafter"/>
</dbReference>
<evidence type="ECO:0000256" key="5">
    <source>
        <dbReference type="ARBA" id="ARBA00048462"/>
    </source>
</evidence>
<comment type="catalytic activity">
    <reaction evidence="5 6">
        <text>holo-[ACP] + malonyl-CoA = malonyl-[ACP] + CoA</text>
        <dbReference type="Rhea" id="RHEA:41792"/>
        <dbReference type="Rhea" id="RHEA-COMP:9623"/>
        <dbReference type="Rhea" id="RHEA-COMP:9685"/>
        <dbReference type="ChEBI" id="CHEBI:57287"/>
        <dbReference type="ChEBI" id="CHEBI:57384"/>
        <dbReference type="ChEBI" id="CHEBI:64479"/>
        <dbReference type="ChEBI" id="CHEBI:78449"/>
        <dbReference type="EC" id="2.3.1.39"/>
    </reaction>
</comment>
<dbReference type="Pfam" id="PF00698">
    <property type="entry name" value="Acyl_transf_1"/>
    <property type="match status" value="1"/>
</dbReference>
<evidence type="ECO:0000256" key="6">
    <source>
        <dbReference type="PIRNR" id="PIRNR000446"/>
    </source>
</evidence>
<evidence type="ECO:0000313" key="9">
    <source>
        <dbReference type="EMBL" id="QTD52507.1"/>
    </source>
</evidence>
<dbReference type="PIRSF" id="PIRSF000446">
    <property type="entry name" value="Mct"/>
    <property type="match status" value="1"/>
</dbReference>
<dbReference type="RefSeq" id="WP_237382615.1">
    <property type="nucleotide sequence ID" value="NZ_CP071793.1"/>
</dbReference>
<evidence type="ECO:0000256" key="4">
    <source>
        <dbReference type="ARBA" id="ARBA00023315"/>
    </source>
</evidence>
<dbReference type="EC" id="2.3.1.39" evidence="1 6"/>
<dbReference type="SUPFAM" id="SSF52151">
    <property type="entry name" value="FabD/lysophospholipase-like"/>
    <property type="match status" value="1"/>
</dbReference>
<dbReference type="SUPFAM" id="SSF55048">
    <property type="entry name" value="Probable ACP-binding domain of malonyl-CoA ACP transacylase"/>
    <property type="match status" value="1"/>
</dbReference>
<dbReference type="InterPro" id="IPR016036">
    <property type="entry name" value="Malonyl_transacylase_ACP-bd"/>
</dbReference>
<dbReference type="Gene3D" id="3.40.366.10">
    <property type="entry name" value="Malonyl-Coenzyme A Acyl Carrier Protein, domain 2"/>
    <property type="match status" value="1"/>
</dbReference>
<keyword evidence="4 6" id="KW-0012">Acyltransferase</keyword>
<feature type="active site" evidence="7">
    <location>
        <position position="93"/>
    </location>
</feature>
<feature type="active site" evidence="7">
    <location>
        <position position="201"/>
    </location>
</feature>
<dbReference type="InterPro" id="IPR001227">
    <property type="entry name" value="Ac_transferase_dom_sf"/>
</dbReference>
<name>A0A8A4TSZ5_SULCO</name>
<dbReference type="GO" id="GO:0004314">
    <property type="term" value="F:[acyl-carrier-protein] S-malonyltransferase activity"/>
    <property type="evidence" value="ECO:0007669"/>
    <property type="project" value="UniProtKB-EC"/>
</dbReference>
<sequence length="319" mass="34330">MNADSMFLFPGQGSQVVGMARDLHDRFASVRDLFTCASDIAGFDVAATCFEGPMETLTETRNLQPALTAVVLACYRAAVETRAAEPAFVAGHSLGEYAALAAAGVLTVEDCLKLTTARGRLMQAQAEANPGAMGAVLKLAPEIVAQIVEELAEEHLICLANFNTPEQLVVSGSEAAIEALTEKVSEVRGRVRKLKVSGAWHSPLMKGAETPFNDVIDTVTFADARIPVLMNVTGTPEQDGSAIKENMKRQMCSGVRWCPALQYAWDEGVRRFVEFGPKGVLAKMMKAIAADPGQMETLVVDNPEKLENWSAWELTTPAV</sequence>
<proteinExistence type="inferred from homology"/>
<organism evidence="9 10">
    <name type="scientific">Sulfidibacter corallicola</name>
    <dbReference type="NCBI Taxonomy" id="2818388"/>
    <lineage>
        <taxon>Bacteria</taxon>
        <taxon>Pseudomonadati</taxon>
        <taxon>Acidobacteriota</taxon>
        <taxon>Holophagae</taxon>
        <taxon>Acanthopleuribacterales</taxon>
        <taxon>Acanthopleuribacteraceae</taxon>
        <taxon>Sulfidibacter</taxon>
    </lineage>
</organism>
<accession>A0A8A4TSZ5</accession>
<dbReference type="Gene3D" id="3.30.70.250">
    <property type="entry name" value="Malonyl-CoA ACP transacylase, ACP-binding"/>
    <property type="match status" value="1"/>
</dbReference>
<dbReference type="InterPro" id="IPR016035">
    <property type="entry name" value="Acyl_Trfase/lysoPLipase"/>
</dbReference>
<dbReference type="InterPro" id="IPR050858">
    <property type="entry name" value="Mal-CoA-ACP_Trans/PKS_FabD"/>
</dbReference>
<evidence type="ECO:0000256" key="7">
    <source>
        <dbReference type="PIRSR" id="PIRSR000446-1"/>
    </source>
</evidence>
<evidence type="ECO:0000313" key="10">
    <source>
        <dbReference type="Proteomes" id="UP000663929"/>
    </source>
</evidence>
<protein>
    <recommendedName>
        <fullName evidence="2 6">Malonyl CoA-acyl carrier protein transacylase</fullName>
        <ecNumber evidence="1 6">2.3.1.39</ecNumber>
    </recommendedName>
</protein>
<dbReference type="InterPro" id="IPR024925">
    <property type="entry name" value="Malonyl_CoA-ACP_transAc"/>
</dbReference>
<dbReference type="Proteomes" id="UP000663929">
    <property type="component" value="Chromosome"/>
</dbReference>
<keyword evidence="3 6" id="KW-0808">Transferase</keyword>
<dbReference type="InterPro" id="IPR014043">
    <property type="entry name" value="Acyl_transferase_dom"/>
</dbReference>
<dbReference type="KEGG" id="scor:J3U87_08545"/>
<reference evidence="9" key="1">
    <citation type="submission" date="2021-03" db="EMBL/GenBank/DDBJ databases">
        <title>Acanthopleuribacteraceae sp. M133.</title>
        <authorList>
            <person name="Wang G."/>
        </authorList>
    </citation>
    <scope>NUCLEOTIDE SEQUENCE</scope>
    <source>
        <strain evidence="9">M133</strain>
    </source>
</reference>
<dbReference type="InterPro" id="IPR004410">
    <property type="entry name" value="Malonyl_CoA-ACP_transAc_FabD"/>
</dbReference>
<comment type="similarity">
    <text evidence="6">Belongs to the fabD family.</text>
</comment>
<dbReference type="EMBL" id="CP071793">
    <property type="protein sequence ID" value="QTD52507.1"/>
    <property type="molecule type" value="Genomic_DNA"/>
</dbReference>
<evidence type="ECO:0000259" key="8">
    <source>
        <dbReference type="SMART" id="SM00827"/>
    </source>
</evidence>
<evidence type="ECO:0000256" key="1">
    <source>
        <dbReference type="ARBA" id="ARBA00013258"/>
    </source>
</evidence>